<dbReference type="Proteomes" id="UP000053611">
    <property type="component" value="Unassembled WGS sequence"/>
</dbReference>
<feature type="signal peptide" evidence="1">
    <location>
        <begin position="1"/>
        <end position="16"/>
    </location>
</feature>
<reference evidence="2 3" key="1">
    <citation type="submission" date="2015-03" db="EMBL/GenBank/DDBJ databases">
        <title>Genomics and transcriptomics of the oil-accumulating basidiomycete yeast T. oleaginosus allow insights into substrate utilization and the diverse evolutionary trajectories of mating systems in fungi.</title>
        <authorList>
            <consortium name="DOE Joint Genome Institute"/>
            <person name="Kourist R."/>
            <person name="Kracht O."/>
            <person name="Bracharz F."/>
            <person name="Lipzen A."/>
            <person name="Nolan M."/>
            <person name="Ohm R."/>
            <person name="Grigoriev I."/>
            <person name="Sun S."/>
            <person name="Heitman J."/>
            <person name="Bruck T."/>
            <person name="Nowrousian M."/>
        </authorList>
    </citation>
    <scope>NUCLEOTIDE SEQUENCE [LARGE SCALE GENOMIC DNA]</scope>
    <source>
        <strain evidence="2 3">IBC0246</strain>
    </source>
</reference>
<dbReference type="EMBL" id="KQ087229">
    <property type="protein sequence ID" value="KLT40748.1"/>
    <property type="molecule type" value="Genomic_DNA"/>
</dbReference>
<gene>
    <name evidence="2" type="ORF">CC85DRAFT_303865</name>
</gene>
<proteinExistence type="predicted"/>
<evidence type="ECO:0000256" key="1">
    <source>
        <dbReference type="SAM" id="SignalP"/>
    </source>
</evidence>
<feature type="chain" id="PRO_5005245409" evidence="1">
    <location>
        <begin position="17"/>
        <end position="96"/>
    </location>
</feature>
<dbReference type="AlphaFoldDB" id="A0A0J0XI42"/>
<protein>
    <submittedName>
        <fullName evidence="2">Uncharacterized protein</fullName>
    </submittedName>
</protein>
<evidence type="ECO:0000313" key="2">
    <source>
        <dbReference type="EMBL" id="KLT40748.1"/>
    </source>
</evidence>
<keyword evidence="1" id="KW-0732">Signal</keyword>
<sequence>MKLAALYLAVITVVAAAPTSLQHPILRAPEGCSAHCTIPDAKETQQLRSVLCSREGQRRLLACATCIDSSPEERAQPAMDEYRRVVEACDAELFNE</sequence>
<accession>A0A0J0XI42</accession>
<organism evidence="2 3">
    <name type="scientific">Cutaneotrichosporon oleaginosum</name>
    <dbReference type="NCBI Taxonomy" id="879819"/>
    <lineage>
        <taxon>Eukaryota</taxon>
        <taxon>Fungi</taxon>
        <taxon>Dikarya</taxon>
        <taxon>Basidiomycota</taxon>
        <taxon>Agaricomycotina</taxon>
        <taxon>Tremellomycetes</taxon>
        <taxon>Trichosporonales</taxon>
        <taxon>Trichosporonaceae</taxon>
        <taxon>Cutaneotrichosporon</taxon>
    </lineage>
</organism>
<evidence type="ECO:0000313" key="3">
    <source>
        <dbReference type="Proteomes" id="UP000053611"/>
    </source>
</evidence>
<name>A0A0J0XI42_9TREE</name>
<keyword evidence="3" id="KW-1185">Reference proteome</keyword>